<name>A0ABQ9CIP8_9ROSI</name>
<dbReference type="PANTHER" id="PTHR34573:SF1">
    <property type="entry name" value="VITAMIN K EPOXIDE REDUCTASE DOMAIN-CONTAINING PROTEIN"/>
    <property type="match status" value="1"/>
</dbReference>
<evidence type="ECO:0000256" key="6">
    <source>
        <dbReference type="ARBA" id="ARBA00023002"/>
    </source>
</evidence>
<dbReference type="PANTHER" id="PTHR34573">
    <property type="entry name" value="VKC DOMAIN-CONTAINING PROTEIN"/>
    <property type="match status" value="1"/>
</dbReference>
<evidence type="ECO:0000313" key="14">
    <source>
        <dbReference type="Proteomes" id="UP001141253"/>
    </source>
</evidence>
<comment type="similarity">
    <text evidence="2">Belongs to the VKOR family.</text>
</comment>
<evidence type="ECO:0000256" key="3">
    <source>
        <dbReference type="ARBA" id="ARBA00022692"/>
    </source>
</evidence>
<evidence type="ECO:0000259" key="12">
    <source>
        <dbReference type="SMART" id="SM00756"/>
    </source>
</evidence>
<dbReference type="InterPro" id="IPR044698">
    <property type="entry name" value="VKOR/LTO1"/>
</dbReference>
<keyword evidence="6" id="KW-0560">Oxidoreductase</keyword>
<accession>A0ABQ9CIP8</accession>
<keyword evidence="9" id="KW-0676">Redox-active center</keyword>
<evidence type="ECO:0000256" key="8">
    <source>
        <dbReference type="ARBA" id="ARBA00023157"/>
    </source>
</evidence>
<keyword evidence="4" id="KW-0874">Quinone</keyword>
<gene>
    <name evidence="13" type="ORF">OIU77_019126</name>
</gene>
<keyword evidence="7 11" id="KW-0472">Membrane</keyword>
<dbReference type="SMART" id="SM00756">
    <property type="entry name" value="VKc"/>
    <property type="match status" value="1"/>
</dbReference>
<dbReference type="InterPro" id="IPR012932">
    <property type="entry name" value="VKOR"/>
</dbReference>
<reference evidence="13" key="1">
    <citation type="submission" date="2022-10" db="EMBL/GenBank/DDBJ databases">
        <authorList>
            <person name="Hyden B.L."/>
            <person name="Feng K."/>
            <person name="Yates T."/>
            <person name="Jawdy S."/>
            <person name="Smart L.B."/>
            <person name="Muchero W."/>
        </authorList>
    </citation>
    <scope>NUCLEOTIDE SEQUENCE</scope>
    <source>
        <tissue evidence="13">Shoot tip</tissue>
    </source>
</reference>
<protein>
    <recommendedName>
        <fullName evidence="12">Vitamin K epoxide reductase domain-containing protein</fullName>
    </recommendedName>
</protein>
<comment type="caution">
    <text evidence="13">The sequence shown here is derived from an EMBL/GenBank/DDBJ whole genome shotgun (WGS) entry which is preliminary data.</text>
</comment>
<evidence type="ECO:0000256" key="10">
    <source>
        <dbReference type="SAM" id="MobiDB-lite"/>
    </source>
</evidence>
<feature type="transmembrane region" description="Helical" evidence="11">
    <location>
        <begin position="155"/>
        <end position="174"/>
    </location>
</feature>
<reference evidence="13" key="2">
    <citation type="journal article" date="2023" name="Int. J. Mol. Sci.">
        <title>De Novo Assembly and Annotation of 11 Diverse Shrub Willow (Salix) Genomes Reveals Novel Gene Organization in Sex-Linked Regions.</title>
        <authorList>
            <person name="Hyden B."/>
            <person name="Feng K."/>
            <person name="Yates T.B."/>
            <person name="Jawdy S."/>
            <person name="Cereghino C."/>
            <person name="Smart L.B."/>
            <person name="Muchero W."/>
        </authorList>
    </citation>
    <scope>NUCLEOTIDE SEQUENCE</scope>
    <source>
        <tissue evidence="13">Shoot tip</tissue>
    </source>
</reference>
<dbReference type="Gene3D" id="1.20.1440.130">
    <property type="entry name" value="VKOR domain"/>
    <property type="match status" value="1"/>
</dbReference>
<keyword evidence="5 11" id="KW-1133">Transmembrane helix</keyword>
<feature type="domain" description="Vitamin K epoxide reductase" evidence="12">
    <location>
        <begin position="76"/>
        <end position="200"/>
    </location>
</feature>
<evidence type="ECO:0000256" key="9">
    <source>
        <dbReference type="ARBA" id="ARBA00023284"/>
    </source>
</evidence>
<keyword evidence="3 11" id="KW-0812">Transmembrane</keyword>
<dbReference type="EMBL" id="JAPFFI010000003">
    <property type="protein sequence ID" value="KAJ6398258.1"/>
    <property type="molecule type" value="Genomic_DNA"/>
</dbReference>
<organism evidence="13 14">
    <name type="scientific">Salix suchowensis</name>
    <dbReference type="NCBI Taxonomy" id="1278906"/>
    <lineage>
        <taxon>Eukaryota</taxon>
        <taxon>Viridiplantae</taxon>
        <taxon>Streptophyta</taxon>
        <taxon>Embryophyta</taxon>
        <taxon>Tracheophyta</taxon>
        <taxon>Spermatophyta</taxon>
        <taxon>Magnoliopsida</taxon>
        <taxon>eudicotyledons</taxon>
        <taxon>Gunneridae</taxon>
        <taxon>Pentapetalae</taxon>
        <taxon>rosids</taxon>
        <taxon>fabids</taxon>
        <taxon>Malpighiales</taxon>
        <taxon>Salicaceae</taxon>
        <taxon>Saliceae</taxon>
        <taxon>Salix</taxon>
    </lineage>
</organism>
<dbReference type="Pfam" id="PF07884">
    <property type="entry name" value="VKOR"/>
    <property type="match status" value="1"/>
</dbReference>
<evidence type="ECO:0000256" key="7">
    <source>
        <dbReference type="ARBA" id="ARBA00023136"/>
    </source>
</evidence>
<sequence length="210" mass="22301">MASFLNVTSPPFFSSRTTLSTSPTPNITAQLSQFKKGWCWKLKCMPSSGPSQETESEPPETAPSPSNSASLMSSSSVSTYNWCAGLGGVGFLETAYLTFLKLTNSDAFCPIGGGNCGDVLSSDYAVVFGVPLPLIGMISYGLVAALGLQLSGKKLPFAFLSFSLFFITLKDFGLEEIQKFLGLQLCIASLVIFSLNTSYATLQPAQLKPG</sequence>
<keyword evidence="14" id="KW-1185">Reference proteome</keyword>
<feature type="compositionally biased region" description="Low complexity" evidence="10">
    <location>
        <begin position="8"/>
        <end position="24"/>
    </location>
</feature>
<evidence type="ECO:0000256" key="5">
    <source>
        <dbReference type="ARBA" id="ARBA00022989"/>
    </source>
</evidence>
<evidence type="ECO:0000256" key="11">
    <source>
        <dbReference type="SAM" id="Phobius"/>
    </source>
</evidence>
<feature type="region of interest" description="Disordered" evidence="10">
    <location>
        <begin position="49"/>
        <end position="70"/>
    </location>
</feature>
<proteinExistence type="inferred from homology"/>
<dbReference type="CDD" id="cd12916">
    <property type="entry name" value="VKOR_1"/>
    <property type="match status" value="1"/>
</dbReference>
<dbReference type="InterPro" id="IPR038354">
    <property type="entry name" value="VKOR_sf"/>
</dbReference>
<evidence type="ECO:0000313" key="13">
    <source>
        <dbReference type="EMBL" id="KAJ6398258.1"/>
    </source>
</evidence>
<feature type="transmembrane region" description="Helical" evidence="11">
    <location>
        <begin position="180"/>
        <end position="202"/>
    </location>
</feature>
<feature type="region of interest" description="Disordered" evidence="10">
    <location>
        <begin position="1"/>
        <end position="24"/>
    </location>
</feature>
<dbReference type="Proteomes" id="UP001141253">
    <property type="component" value="Chromosome 5"/>
</dbReference>
<comment type="subcellular location">
    <subcellularLocation>
        <location evidence="1">Membrane</location>
        <topology evidence="1">Multi-pass membrane protein</topology>
    </subcellularLocation>
</comment>
<keyword evidence="8" id="KW-1015">Disulfide bond</keyword>
<evidence type="ECO:0000256" key="2">
    <source>
        <dbReference type="ARBA" id="ARBA00006214"/>
    </source>
</evidence>
<evidence type="ECO:0000256" key="1">
    <source>
        <dbReference type="ARBA" id="ARBA00004141"/>
    </source>
</evidence>
<feature type="transmembrane region" description="Helical" evidence="11">
    <location>
        <begin position="124"/>
        <end position="148"/>
    </location>
</feature>
<evidence type="ECO:0000256" key="4">
    <source>
        <dbReference type="ARBA" id="ARBA00022719"/>
    </source>
</evidence>